<accession>A0A6C0DUP6</accession>
<feature type="transmembrane region" description="Helical" evidence="1">
    <location>
        <begin position="7"/>
        <end position="25"/>
    </location>
</feature>
<keyword evidence="1" id="KW-1133">Transmembrane helix</keyword>
<dbReference type="EMBL" id="MN739677">
    <property type="protein sequence ID" value="QHT20181.1"/>
    <property type="molecule type" value="Genomic_DNA"/>
</dbReference>
<proteinExistence type="predicted"/>
<keyword evidence="1" id="KW-0812">Transmembrane</keyword>
<protein>
    <submittedName>
        <fullName evidence="2">Uncharacterized protein</fullName>
    </submittedName>
</protein>
<evidence type="ECO:0000313" key="2">
    <source>
        <dbReference type="EMBL" id="QHT20181.1"/>
    </source>
</evidence>
<reference evidence="2" key="1">
    <citation type="journal article" date="2020" name="Nature">
        <title>Giant virus diversity and host interactions through global metagenomics.</title>
        <authorList>
            <person name="Schulz F."/>
            <person name="Roux S."/>
            <person name="Paez-Espino D."/>
            <person name="Jungbluth S."/>
            <person name="Walsh D.A."/>
            <person name="Denef V.J."/>
            <person name="McMahon K.D."/>
            <person name="Konstantinidis K.T."/>
            <person name="Eloe-Fadrosh E.A."/>
            <person name="Kyrpides N.C."/>
            <person name="Woyke T."/>
        </authorList>
    </citation>
    <scope>NUCLEOTIDE SEQUENCE</scope>
    <source>
        <strain evidence="2">GVMAG-M-3300023174-60</strain>
    </source>
</reference>
<evidence type="ECO:0000256" key="1">
    <source>
        <dbReference type="SAM" id="Phobius"/>
    </source>
</evidence>
<keyword evidence="1" id="KW-0472">Membrane</keyword>
<organism evidence="2">
    <name type="scientific">viral metagenome</name>
    <dbReference type="NCBI Taxonomy" id="1070528"/>
    <lineage>
        <taxon>unclassified sequences</taxon>
        <taxon>metagenomes</taxon>
        <taxon>organismal metagenomes</taxon>
    </lineage>
</organism>
<name>A0A6C0DUP6_9ZZZZ</name>
<feature type="transmembrane region" description="Helical" evidence="1">
    <location>
        <begin position="31"/>
        <end position="52"/>
    </location>
</feature>
<sequence length="178" mass="18435">MFNIYLGIYIVVAIAIIAGGTFKLVGGGQTLGGILFLIGALTVFIVFGLKWFGKKGALFSETPVSWPTTINTCPDYLVYYGRKLADGTTQDSCIDTIGVSKNGSIKVFPKGDVPTSDEYYFSLATKSSDPTAKNAELCQRTIAAGLTWEGISNGESCISPNGPVAPSGGGGSGSGCPA</sequence>
<dbReference type="AlphaFoldDB" id="A0A6C0DUP6"/>